<dbReference type="RefSeq" id="XP_007603641.1">
    <property type="nucleotide sequence ID" value="XM_007603579.1"/>
</dbReference>
<dbReference type="InterPro" id="IPR027417">
    <property type="entry name" value="P-loop_NTPase"/>
</dbReference>
<dbReference type="OrthoDB" id="3176171at2759"/>
<evidence type="ECO:0000313" key="4">
    <source>
        <dbReference type="Proteomes" id="UP000011082"/>
    </source>
</evidence>
<keyword evidence="1" id="KW-0067">ATP-binding</keyword>
<dbReference type="GO" id="GO:0007018">
    <property type="term" value="P:microtubule-based movement"/>
    <property type="evidence" value="ECO:0007669"/>
    <property type="project" value="InterPro"/>
</dbReference>
<feature type="binding site" evidence="1">
    <location>
        <begin position="129"/>
        <end position="136"/>
    </location>
    <ligand>
        <name>ATP</name>
        <dbReference type="ChEBI" id="CHEBI:30616"/>
    </ligand>
</feature>
<organism evidence="3 4">
    <name type="scientific">Vittaforma corneae (strain ATCC 50505)</name>
    <name type="common">Microsporidian parasite</name>
    <name type="synonym">Nosema corneum</name>
    <dbReference type="NCBI Taxonomy" id="993615"/>
    <lineage>
        <taxon>Eukaryota</taxon>
        <taxon>Fungi</taxon>
        <taxon>Fungi incertae sedis</taxon>
        <taxon>Microsporidia</taxon>
        <taxon>Nosematidae</taxon>
        <taxon>Vittaforma</taxon>
    </lineage>
</organism>
<dbReference type="PANTHER" id="PTHR47971:SF20">
    <property type="entry name" value="KINESIN-LIKE PROTEIN KIF24"/>
    <property type="match status" value="1"/>
</dbReference>
<dbReference type="SUPFAM" id="SSF52540">
    <property type="entry name" value="P-loop containing nucleoside triphosphate hydrolases"/>
    <property type="match status" value="1"/>
</dbReference>
<dbReference type="Pfam" id="PF00225">
    <property type="entry name" value="Kinesin"/>
    <property type="match status" value="1"/>
</dbReference>
<dbReference type="EMBL" id="JH370130">
    <property type="protein sequence ID" value="ELA42873.1"/>
    <property type="molecule type" value="Genomic_DNA"/>
</dbReference>
<dbReference type="Gene3D" id="3.40.850.10">
    <property type="entry name" value="Kinesin motor domain"/>
    <property type="match status" value="1"/>
</dbReference>
<gene>
    <name evidence="3" type="ORF">VICG_00188</name>
</gene>
<dbReference type="PANTHER" id="PTHR47971">
    <property type="entry name" value="KINESIN-RELATED PROTEIN 6"/>
    <property type="match status" value="1"/>
</dbReference>
<dbReference type="InterPro" id="IPR001752">
    <property type="entry name" value="Kinesin_motor_dom"/>
</dbReference>
<evidence type="ECO:0000256" key="1">
    <source>
        <dbReference type="PROSITE-ProRule" id="PRU00283"/>
    </source>
</evidence>
<dbReference type="PROSITE" id="PS50067">
    <property type="entry name" value="KINESIN_MOTOR_2"/>
    <property type="match status" value="1"/>
</dbReference>
<protein>
    <recommendedName>
        <fullName evidence="2">Kinesin motor domain-containing protein</fullName>
    </recommendedName>
</protein>
<evidence type="ECO:0000313" key="3">
    <source>
        <dbReference type="EMBL" id="ELA42873.1"/>
    </source>
</evidence>
<feature type="domain" description="Kinesin motor" evidence="2">
    <location>
        <begin position="46"/>
        <end position="361"/>
    </location>
</feature>
<dbReference type="VEuPathDB" id="MicrosporidiaDB:VICG_00188"/>
<dbReference type="GeneID" id="19880906"/>
<dbReference type="PRINTS" id="PR00380">
    <property type="entry name" value="KINESINHEAVY"/>
</dbReference>
<dbReference type="GO" id="GO:0008017">
    <property type="term" value="F:microtubule binding"/>
    <property type="evidence" value="ECO:0007669"/>
    <property type="project" value="InterPro"/>
</dbReference>
<dbReference type="InterPro" id="IPR027640">
    <property type="entry name" value="Kinesin-like_fam"/>
</dbReference>
<dbReference type="AlphaFoldDB" id="L2GPQ2"/>
<dbReference type="GO" id="GO:0003777">
    <property type="term" value="F:microtubule motor activity"/>
    <property type="evidence" value="ECO:0007669"/>
    <property type="project" value="InterPro"/>
</dbReference>
<sequence>MVLKKMAGAKVQENCSNASRNIDKEECCAEQAAQQPSIWSFRTNNSIHVCVRKKPIEEGKDTVKIENNSVIVQNSKLSYSLDDIEFNHQFLFDSAFDENCSNEEIFQLAVKGMVDFSIDGGSGSVIAYGQTGTGKTYTLLDQKSGLLFQVLKYSSSRIACGALSFLEVYMGNVQDCLRNNLKINLFEKNNEIYASEITVRPFHGFEDARNILKAGVLNRSTSITDTNACSSRSHAVVIIEFLPAAEKSEVVRSKKLLSSHSLAIVDLAGSERGCDRRVCSKEVATEGAEINKSLLALKECIRGIEMKSKFLPFRQSKLTQILKNALIGNSKTCFIANISPSIKDIEHTLNTLRYASRIKESSHKYSGSSGSERQDCSDSTVDSSVLVDSALNAADPYSTRSRCISADTSIDNPFTVDFEDLTSNRSMFFFDGNSSNGHFKEDAEDLKIVETDGDASTAELQSKKNAKTISKDINYVNEITKLFDSKCTLLEKSSIQPSTISLQKSRIEKILQNFTLLIQKEGNLQVLKNISAELEQLVSKLKSKR</sequence>
<keyword evidence="1" id="KW-0505">Motor protein</keyword>
<dbReference type="GO" id="GO:0005524">
    <property type="term" value="F:ATP binding"/>
    <property type="evidence" value="ECO:0007669"/>
    <property type="project" value="UniProtKB-UniRule"/>
</dbReference>
<proteinExistence type="inferred from homology"/>
<dbReference type="GO" id="GO:0007019">
    <property type="term" value="P:microtubule depolymerization"/>
    <property type="evidence" value="ECO:0007669"/>
    <property type="project" value="TreeGrafter"/>
</dbReference>
<dbReference type="InParanoid" id="L2GPQ2"/>
<dbReference type="GO" id="GO:0005874">
    <property type="term" value="C:microtubule"/>
    <property type="evidence" value="ECO:0007669"/>
    <property type="project" value="TreeGrafter"/>
</dbReference>
<evidence type="ECO:0000259" key="2">
    <source>
        <dbReference type="PROSITE" id="PS50067"/>
    </source>
</evidence>
<keyword evidence="1" id="KW-0547">Nucleotide-binding</keyword>
<dbReference type="STRING" id="993615.L2GPQ2"/>
<dbReference type="HOGENOM" id="CLU_499869_0_0_1"/>
<reference evidence="4" key="1">
    <citation type="submission" date="2011-05" db="EMBL/GenBank/DDBJ databases">
        <title>The genome sequence of Vittaforma corneae strain ATCC 50505.</title>
        <authorList>
            <consortium name="The Broad Institute Genome Sequencing Platform"/>
            <person name="Cuomo C."/>
            <person name="Didier E."/>
            <person name="Bowers L."/>
            <person name="Young S.K."/>
            <person name="Zeng Q."/>
            <person name="Gargeya S."/>
            <person name="Fitzgerald M."/>
            <person name="Haas B."/>
            <person name="Abouelleil A."/>
            <person name="Alvarado L."/>
            <person name="Arachchi H.M."/>
            <person name="Berlin A."/>
            <person name="Chapman S.B."/>
            <person name="Gearin G."/>
            <person name="Goldberg J."/>
            <person name="Griggs A."/>
            <person name="Gujja S."/>
            <person name="Hansen M."/>
            <person name="Heiman D."/>
            <person name="Howarth C."/>
            <person name="Larimer J."/>
            <person name="Lui A."/>
            <person name="MacDonald P.J.P."/>
            <person name="McCowen C."/>
            <person name="Montmayeur A."/>
            <person name="Murphy C."/>
            <person name="Neiman D."/>
            <person name="Pearson M."/>
            <person name="Priest M."/>
            <person name="Roberts A."/>
            <person name="Saif S."/>
            <person name="Shea T."/>
            <person name="Sisk P."/>
            <person name="Stolte C."/>
            <person name="Sykes S."/>
            <person name="Wortman J."/>
            <person name="Nusbaum C."/>
            <person name="Birren B."/>
        </authorList>
    </citation>
    <scope>NUCLEOTIDE SEQUENCE [LARGE SCALE GENOMIC DNA]</scope>
    <source>
        <strain evidence="4">ATCC 50505</strain>
    </source>
</reference>
<dbReference type="Proteomes" id="UP000011082">
    <property type="component" value="Unassembled WGS sequence"/>
</dbReference>
<keyword evidence="4" id="KW-1185">Reference proteome</keyword>
<name>L2GPQ2_VITCO</name>
<comment type="similarity">
    <text evidence="1">Belongs to the TRAFAC class myosin-kinesin ATPase superfamily. Kinesin family.</text>
</comment>
<accession>L2GPQ2</accession>
<dbReference type="SMART" id="SM00129">
    <property type="entry name" value="KISc"/>
    <property type="match status" value="1"/>
</dbReference>
<dbReference type="InterPro" id="IPR036961">
    <property type="entry name" value="Kinesin_motor_dom_sf"/>
</dbReference>